<evidence type="ECO:0000256" key="5">
    <source>
        <dbReference type="ARBA" id="ARBA00022741"/>
    </source>
</evidence>
<protein>
    <recommendedName>
        <fullName evidence="3 10">NAD(P)H-hydrate epimerase</fullName>
        <ecNumber evidence="3 10">5.1.99.6</ecNumber>
    </recommendedName>
    <alternativeName>
        <fullName evidence="10">NAD(P)HX epimerase</fullName>
    </alternativeName>
</protein>
<organism evidence="12 13">
    <name type="scientific">Limosilactobacillus panis DSM 6035</name>
    <dbReference type="NCBI Taxonomy" id="1423782"/>
    <lineage>
        <taxon>Bacteria</taxon>
        <taxon>Bacillati</taxon>
        <taxon>Bacillota</taxon>
        <taxon>Bacilli</taxon>
        <taxon>Lactobacillales</taxon>
        <taxon>Lactobacillaceae</taxon>
        <taxon>Limosilactobacillus</taxon>
    </lineage>
</organism>
<dbReference type="GO" id="GO:0046872">
    <property type="term" value="F:metal ion binding"/>
    <property type="evidence" value="ECO:0007669"/>
    <property type="project" value="UniProtKB-KW"/>
</dbReference>
<comment type="catalytic activity">
    <reaction evidence="2 10">
        <text>(6R)-NADPHX = (6S)-NADPHX</text>
        <dbReference type="Rhea" id="RHEA:32227"/>
        <dbReference type="ChEBI" id="CHEBI:64076"/>
        <dbReference type="ChEBI" id="CHEBI:64077"/>
        <dbReference type="EC" id="5.1.99.6"/>
    </reaction>
</comment>
<dbReference type="Pfam" id="PF03853">
    <property type="entry name" value="YjeF_N"/>
    <property type="match status" value="1"/>
</dbReference>
<dbReference type="PANTHER" id="PTHR13232">
    <property type="entry name" value="NAD(P)H-HYDRATE EPIMERASE"/>
    <property type="match status" value="1"/>
</dbReference>
<evidence type="ECO:0000256" key="3">
    <source>
        <dbReference type="ARBA" id="ARBA00012228"/>
    </source>
</evidence>
<feature type="binding site" evidence="10">
    <location>
        <position position="61"/>
    </location>
    <ligand>
        <name>K(+)</name>
        <dbReference type="ChEBI" id="CHEBI:29103"/>
    </ligand>
</feature>
<dbReference type="RefSeq" id="WP_047768399.1">
    <property type="nucleotide sequence ID" value="NZ_AZGM01000115.1"/>
</dbReference>
<feature type="binding site" evidence="10">
    <location>
        <position position="159"/>
    </location>
    <ligand>
        <name>K(+)</name>
        <dbReference type="ChEBI" id="CHEBI:29103"/>
    </ligand>
</feature>
<sequence>MKQAPITAEQMRHYDSYTINTIGVPSLVLMERAALAVRDEILNAFPLNLGHVVVVAGSGNNGGDGLDVARLLHIAGVQVTILNVGNPDHASDEHKVQDKICQYYQIPQTTDLAVLKQATLIVDAMFGIGIDRPVKGNYADAIKAINDCDAVVVAVDMPSGINTDSGEVMGVAVKATTTVTFAFNKVGLTKGAGQKYAGRIIIADDMGTYATDK</sequence>
<evidence type="ECO:0000256" key="1">
    <source>
        <dbReference type="ARBA" id="ARBA00000013"/>
    </source>
</evidence>
<evidence type="ECO:0000256" key="2">
    <source>
        <dbReference type="ARBA" id="ARBA00000909"/>
    </source>
</evidence>
<dbReference type="GO" id="GO:0052856">
    <property type="term" value="F:NAD(P)HX epimerase activity"/>
    <property type="evidence" value="ECO:0007669"/>
    <property type="project" value="UniProtKB-UniRule"/>
</dbReference>
<dbReference type="EC" id="5.1.99.6" evidence="3 10"/>
<evidence type="ECO:0000256" key="4">
    <source>
        <dbReference type="ARBA" id="ARBA00022723"/>
    </source>
</evidence>
<dbReference type="PROSITE" id="PS51385">
    <property type="entry name" value="YJEF_N"/>
    <property type="match status" value="1"/>
</dbReference>
<evidence type="ECO:0000256" key="10">
    <source>
        <dbReference type="HAMAP-Rule" id="MF_01966"/>
    </source>
</evidence>
<feature type="binding site" evidence="10">
    <location>
        <position position="138"/>
    </location>
    <ligand>
        <name>(6S)-NADPHX</name>
        <dbReference type="ChEBI" id="CHEBI:64076"/>
    </ligand>
</feature>
<proteinExistence type="inferred from homology"/>
<dbReference type="EMBL" id="AZGM01000115">
    <property type="protein sequence ID" value="KRM25581.1"/>
    <property type="molecule type" value="Genomic_DNA"/>
</dbReference>
<dbReference type="PATRIC" id="fig|1423782.4.peg.697"/>
<dbReference type="HAMAP" id="MF_01966">
    <property type="entry name" value="NADHX_epimerase"/>
    <property type="match status" value="1"/>
</dbReference>
<feature type="domain" description="YjeF N-terminal" evidence="11">
    <location>
        <begin position="11"/>
        <end position="213"/>
    </location>
</feature>
<dbReference type="PANTHER" id="PTHR13232:SF10">
    <property type="entry name" value="NAD(P)H-HYDRATE EPIMERASE"/>
    <property type="match status" value="1"/>
</dbReference>
<dbReference type="OrthoDB" id="9806925at2"/>
<comment type="similarity">
    <text evidence="10">Belongs to the NnrE/AIBP family.</text>
</comment>
<keyword evidence="4 10" id="KW-0479">Metal-binding</keyword>
<dbReference type="Proteomes" id="UP000051412">
    <property type="component" value="Unassembled WGS sequence"/>
</dbReference>
<evidence type="ECO:0000313" key="13">
    <source>
        <dbReference type="Proteomes" id="UP000051412"/>
    </source>
</evidence>
<evidence type="ECO:0000313" key="12">
    <source>
        <dbReference type="EMBL" id="KRM25581.1"/>
    </source>
</evidence>
<dbReference type="AlphaFoldDB" id="A0A0R1X754"/>
<feature type="binding site" evidence="10">
    <location>
        <begin position="60"/>
        <end position="64"/>
    </location>
    <ligand>
        <name>(6S)-NADPHX</name>
        <dbReference type="ChEBI" id="CHEBI:64076"/>
    </ligand>
</feature>
<reference evidence="12 13" key="1">
    <citation type="journal article" date="2015" name="Genome Announc.">
        <title>Expanding the biotechnology potential of lactobacilli through comparative genomics of 213 strains and associated genera.</title>
        <authorList>
            <person name="Sun Z."/>
            <person name="Harris H.M."/>
            <person name="McCann A."/>
            <person name="Guo C."/>
            <person name="Argimon S."/>
            <person name="Zhang W."/>
            <person name="Yang X."/>
            <person name="Jeffery I.B."/>
            <person name="Cooney J.C."/>
            <person name="Kagawa T.F."/>
            <person name="Liu W."/>
            <person name="Song Y."/>
            <person name="Salvetti E."/>
            <person name="Wrobel A."/>
            <person name="Rasinkangas P."/>
            <person name="Parkhill J."/>
            <person name="Rea M.C."/>
            <person name="O'Sullivan O."/>
            <person name="Ritari J."/>
            <person name="Douillard F.P."/>
            <person name="Paul Ross R."/>
            <person name="Yang R."/>
            <person name="Briner A.E."/>
            <person name="Felis G.E."/>
            <person name="de Vos W.M."/>
            <person name="Barrangou R."/>
            <person name="Klaenhammer T.R."/>
            <person name="Caufield P.W."/>
            <person name="Cui Y."/>
            <person name="Zhang H."/>
            <person name="O'Toole P.W."/>
        </authorList>
    </citation>
    <scope>NUCLEOTIDE SEQUENCE [LARGE SCALE GENOMIC DNA]</scope>
    <source>
        <strain evidence="12 13">DSM 6035</strain>
    </source>
</reference>
<keyword evidence="9 10" id="KW-0413">Isomerase</keyword>
<comment type="function">
    <text evidence="10">Catalyzes the epimerization of the S- and R-forms of NAD(P)HX, a damaged form of NAD(P)H that is a result of enzymatic or heat-dependent hydration. This is a prerequisite for the S-specific NAD(P)H-hydrate dehydratase to allow the repair of both epimers of NAD(P)HX.</text>
</comment>
<feature type="binding site" evidence="10">
    <location>
        <position position="123"/>
    </location>
    <ligand>
        <name>K(+)</name>
        <dbReference type="ChEBI" id="CHEBI:29103"/>
    </ligand>
</feature>
<dbReference type="InterPro" id="IPR032976">
    <property type="entry name" value="YJEFN_prot_NAXE-like"/>
</dbReference>
<evidence type="ECO:0000256" key="8">
    <source>
        <dbReference type="ARBA" id="ARBA00023027"/>
    </source>
</evidence>
<feature type="binding site" evidence="10">
    <location>
        <begin position="127"/>
        <end position="133"/>
    </location>
    <ligand>
        <name>(6S)-NADPHX</name>
        <dbReference type="ChEBI" id="CHEBI:64076"/>
    </ligand>
</feature>
<keyword evidence="8 10" id="KW-0520">NAD</keyword>
<evidence type="ECO:0000256" key="9">
    <source>
        <dbReference type="ARBA" id="ARBA00023235"/>
    </source>
</evidence>
<dbReference type="InterPro" id="IPR004443">
    <property type="entry name" value="YjeF_N_dom"/>
</dbReference>
<name>A0A0R1X754_9LACO</name>
<keyword evidence="5 10" id="KW-0547">Nucleotide-binding</keyword>
<gene>
    <name evidence="10" type="primary">nnrE</name>
    <name evidence="12" type="ORF">FD32_GL000673</name>
</gene>
<dbReference type="STRING" id="1423782.FD32_GL000673"/>
<comment type="caution">
    <text evidence="12">The sequence shown here is derived from an EMBL/GenBank/DDBJ whole genome shotgun (WGS) entry which is preliminary data.</text>
</comment>
<keyword evidence="6 10" id="KW-0521">NADP</keyword>
<dbReference type="InterPro" id="IPR036652">
    <property type="entry name" value="YjeF_N_dom_sf"/>
</dbReference>
<dbReference type="NCBIfam" id="TIGR00197">
    <property type="entry name" value="yjeF_nterm"/>
    <property type="match status" value="1"/>
</dbReference>
<accession>A0A0R1X754</accession>
<dbReference type="GO" id="GO:0000166">
    <property type="term" value="F:nucleotide binding"/>
    <property type="evidence" value="ECO:0007669"/>
    <property type="project" value="UniProtKB-KW"/>
</dbReference>
<evidence type="ECO:0000256" key="7">
    <source>
        <dbReference type="ARBA" id="ARBA00022958"/>
    </source>
</evidence>
<comment type="catalytic activity">
    <reaction evidence="1 10">
        <text>(6R)-NADHX = (6S)-NADHX</text>
        <dbReference type="Rhea" id="RHEA:32215"/>
        <dbReference type="ChEBI" id="CHEBI:64074"/>
        <dbReference type="ChEBI" id="CHEBI:64075"/>
        <dbReference type="EC" id="5.1.99.6"/>
    </reaction>
</comment>
<keyword evidence="7 10" id="KW-0630">Potassium</keyword>
<dbReference type="Gene3D" id="3.40.50.10260">
    <property type="entry name" value="YjeF N-terminal domain"/>
    <property type="match status" value="1"/>
</dbReference>
<feature type="binding site" evidence="10">
    <location>
        <position position="156"/>
    </location>
    <ligand>
        <name>(6S)-NADPHX</name>
        <dbReference type="ChEBI" id="CHEBI:64076"/>
    </ligand>
</feature>
<comment type="cofactor">
    <cofactor evidence="10">
        <name>K(+)</name>
        <dbReference type="ChEBI" id="CHEBI:29103"/>
    </cofactor>
    <text evidence="10">Binds 1 potassium ion per subunit.</text>
</comment>
<keyword evidence="13" id="KW-1185">Reference proteome</keyword>
<evidence type="ECO:0000259" key="11">
    <source>
        <dbReference type="PROSITE" id="PS51385"/>
    </source>
</evidence>
<evidence type="ECO:0000256" key="6">
    <source>
        <dbReference type="ARBA" id="ARBA00022857"/>
    </source>
</evidence>
<dbReference type="SUPFAM" id="SSF64153">
    <property type="entry name" value="YjeF N-terminal domain-like"/>
    <property type="match status" value="1"/>
</dbReference>